<dbReference type="AlphaFoldDB" id="A0A0K1PB78"/>
<name>A0A0K1PB78_9BACT</name>
<accession>A0A0K1PB78</accession>
<gene>
    <name evidence="1" type="ORF">AKJ08_1175</name>
</gene>
<evidence type="ECO:0000313" key="2">
    <source>
        <dbReference type="Proteomes" id="UP000055590"/>
    </source>
</evidence>
<organism evidence="1 2">
    <name type="scientific">Vulgatibacter incomptus</name>
    <dbReference type="NCBI Taxonomy" id="1391653"/>
    <lineage>
        <taxon>Bacteria</taxon>
        <taxon>Pseudomonadati</taxon>
        <taxon>Myxococcota</taxon>
        <taxon>Myxococcia</taxon>
        <taxon>Myxococcales</taxon>
        <taxon>Cystobacterineae</taxon>
        <taxon>Vulgatibacteraceae</taxon>
        <taxon>Vulgatibacter</taxon>
    </lineage>
</organism>
<proteinExistence type="predicted"/>
<protein>
    <submittedName>
        <fullName evidence="1">Uncharacterized protein</fullName>
    </submittedName>
</protein>
<evidence type="ECO:0000313" key="1">
    <source>
        <dbReference type="EMBL" id="AKU90788.1"/>
    </source>
</evidence>
<dbReference type="Proteomes" id="UP000055590">
    <property type="component" value="Chromosome"/>
</dbReference>
<sequence>MASCAEEGSDIVRAGCSGACSIGVYTKEQIACATRAACTDVSSCFPQASEE</sequence>
<reference evidence="1 2" key="1">
    <citation type="submission" date="2015-08" db="EMBL/GenBank/DDBJ databases">
        <authorList>
            <person name="Babu N.S."/>
            <person name="Beckwith C.J."/>
            <person name="Beseler K.G."/>
            <person name="Brison A."/>
            <person name="Carone J.V."/>
            <person name="Caskin T.P."/>
            <person name="Diamond M."/>
            <person name="Durham M.E."/>
            <person name="Foxe J.M."/>
            <person name="Go M."/>
            <person name="Henderson B.A."/>
            <person name="Jones I.B."/>
            <person name="McGettigan J.A."/>
            <person name="Micheletti S.J."/>
            <person name="Nasrallah M.E."/>
            <person name="Ortiz D."/>
            <person name="Piller C.R."/>
            <person name="Privatt S.R."/>
            <person name="Schneider S.L."/>
            <person name="Sharp S."/>
            <person name="Smith T.C."/>
            <person name="Stanton J.D."/>
            <person name="Ullery H.E."/>
            <person name="Wilson R.J."/>
            <person name="Serrano M.G."/>
            <person name="Buck G."/>
            <person name="Lee V."/>
            <person name="Wang Y."/>
            <person name="Carvalho R."/>
            <person name="Voegtly L."/>
            <person name="Shi R."/>
            <person name="Duckworth R."/>
            <person name="Johnson A."/>
            <person name="Loviza R."/>
            <person name="Walstead R."/>
            <person name="Shah Z."/>
            <person name="Kiflezghi M."/>
            <person name="Wade K."/>
            <person name="Ball S.L."/>
            <person name="Bradley K.W."/>
            <person name="Asai D.J."/>
            <person name="Bowman C.A."/>
            <person name="Russell D.A."/>
            <person name="Pope W.H."/>
            <person name="Jacobs-Sera D."/>
            <person name="Hendrix R.W."/>
            <person name="Hatfull G.F."/>
        </authorList>
    </citation>
    <scope>NUCLEOTIDE SEQUENCE [LARGE SCALE GENOMIC DNA]</scope>
    <source>
        <strain evidence="1 2">DSM 27710</strain>
    </source>
</reference>
<dbReference type="KEGG" id="vin:AKJ08_1175"/>
<dbReference type="EMBL" id="CP012332">
    <property type="protein sequence ID" value="AKU90788.1"/>
    <property type="molecule type" value="Genomic_DNA"/>
</dbReference>
<keyword evidence="2" id="KW-1185">Reference proteome</keyword>